<dbReference type="OrthoDB" id="118500at2"/>
<dbReference type="SUPFAM" id="SSF48452">
    <property type="entry name" value="TPR-like"/>
    <property type="match status" value="1"/>
</dbReference>
<evidence type="ECO:0000313" key="1">
    <source>
        <dbReference type="EMBL" id="RFU17410.1"/>
    </source>
</evidence>
<name>A0A372IR30_9BACT</name>
<dbReference type="Proteomes" id="UP000264702">
    <property type="component" value="Unassembled WGS sequence"/>
</dbReference>
<dbReference type="NCBIfam" id="NF047558">
    <property type="entry name" value="TPR_END_plus"/>
    <property type="match status" value="1"/>
</dbReference>
<dbReference type="Gene3D" id="1.25.40.10">
    <property type="entry name" value="Tetratricopeptide repeat domain"/>
    <property type="match status" value="2"/>
</dbReference>
<protein>
    <submittedName>
        <fullName evidence="1">Uncharacterized protein</fullName>
    </submittedName>
</protein>
<keyword evidence="2" id="KW-1185">Reference proteome</keyword>
<dbReference type="InterPro" id="IPR011990">
    <property type="entry name" value="TPR-like_helical_dom_sf"/>
</dbReference>
<proteinExistence type="predicted"/>
<gene>
    <name evidence="1" type="ORF">D0Y96_04415</name>
</gene>
<dbReference type="EMBL" id="QVQT01000002">
    <property type="protein sequence ID" value="RFU17410.1"/>
    <property type="molecule type" value="Genomic_DNA"/>
</dbReference>
<accession>A0A372IR30</accession>
<dbReference type="RefSeq" id="WP_117298159.1">
    <property type="nucleotide sequence ID" value="NZ_QVQT02000002.1"/>
</dbReference>
<dbReference type="AlphaFoldDB" id="A0A372IR30"/>
<sequence>MVRIQESRQGAGIGKVPRTIAGKMRPVATQPQQQALDTYQSALKLMQEGKYEKARALFEKLIQDGSPEILERSRVYLAVCERNARNISLSFTSSEERYDYAISLLNTGNYEDARDQFEAILKSKEDVDYAHYGLAVLNSMTGQAEECLQHLSRAIALREHNRIHARSDTDFQDMADDPRFTELLYPEIS</sequence>
<dbReference type="Pfam" id="PF13432">
    <property type="entry name" value="TPR_16"/>
    <property type="match status" value="1"/>
</dbReference>
<reference evidence="1 2" key="1">
    <citation type="submission" date="2018-08" db="EMBL/GenBank/DDBJ databases">
        <title>Acidipila sp. 4G-K13, an acidobacterium isolated from forest soil.</title>
        <authorList>
            <person name="Gao Z.-H."/>
            <person name="Qiu L.-H."/>
        </authorList>
    </citation>
    <scope>NUCLEOTIDE SEQUENCE [LARGE SCALE GENOMIC DNA]</scope>
    <source>
        <strain evidence="1 2">4G-K13</strain>
    </source>
</reference>
<comment type="caution">
    <text evidence="1">The sequence shown here is derived from an EMBL/GenBank/DDBJ whole genome shotgun (WGS) entry which is preliminary data.</text>
</comment>
<organism evidence="1 2">
    <name type="scientific">Paracidobacterium acidisoli</name>
    <dbReference type="NCBI Taxonomy" id="2303751"/>
    <lineage>
        <taxon>Bacteria</taxon>
        <taxon>Pseudomonadati</taxon>
        <taxon>Acidobacteriota</taxon>
        <taxon>Terriglobia</taxon>
        <taxon>Terriglobales</taxon>
        <taxon>Acidobacteriaceae</taxon>
        <taxon>Paracidobacterium</taxon>
    </lineage>
</organism>
<evidence type="ECO:0000313" key="2">
    <source>
        <dbReference type="Proteomes" id="UP000264702"/>
    </source>
</evidence>